<evidence type="ECO:0000313" key="2">
    <source>
        <dbReference type="EMBL" id="MPC80145.1"/>
    </source>
</evidence>
<name>A0A5B7ID62_PORTR</name>
<dbReference type="AlphaFoldDB" id="A0A5B7ID62"/>
<comment type="caution">
    <text evidence="2">The sequence shown here is derived from an EMBL/GenBank/DDBJ whole genome shotgun (WGS) entry which is preliminary data.</text>
</comment>
<gene>
    <name evidence="2" type="ORF">E2C01_074714</name>
</gene>
<feature type="compositionally biased region" description="Basic residues" evidence="1">
    <location>
        <begin position="24"/>
        <end position="37"/>
    </location>
</feature>
<evidence type="ECO:0000256" key="1">
    <source>
        <dbReference type="SAM" id="MobiDB-lite"/>
    </source>
</evidence>
<organism evidence="2 3">
    <name type="scientific">Portunus trituberculatus</name>
    <name type="common">Swimming crab</name>
    <name type="synonym">Neptunus trituberculatus</name>
    <dbReference type="NCBI Taxonomy" id="210409"/>
    <lineage>
        <taxon>Eukaryota</taxon>
        <taxon>Metazoa</taxon>
        <taxon>Ecdysozoa</taxon>
        <taxon>Arthropoda</taxon>
        <taxon>Crustacea</taxon>
        <taxon>Multicrustacea</taxon>
        <taxon>Malacostraca</taxon>
        <taxon>Eumalacostraca</taxon>
        <taxon>Eucarida</taxon>
        <taxon>Decapoda</taxon>
        <taxon>Pleocyemata</taxon>
        <taxon>Brachyura</taxon>
        <taxon>Eubrachyura</taxon>
        <taxon>Portunoidea</taxon>
        <taxon>Portunidae</taxon>
        <taxon>Portuninae</taxon>
        <taxon>Portunus</taxon>
    </lineage>
</organism>
<keyword evidence="3" id="KW-1185">Reference proteome</keyword>
<feature type="region of interest" description="Disordered" evidence="1">
    <location>
        <begin position="1"/>
        <end position="51"/>
    </location>
</feature>
<accession>A0A5B7ID62</accession>
<proteinExistence type="predicted"/>
<protein>
    <submittedName>
        <fullName evidence="2">Uncharacterized protein</fullName>
    </submittedName>
</protein>
<reference evidence="2 3" key="1">
    <citation type="submission" date="2019-05" db="EMBL/GenBank/DDBJ databases">
        <title>Another draft genome of Portunus trituberculatus and its Hox gene families provides insights of decapod evolution.</title>
        <authorList>
            <person name="Jeong J.-H."/>
            <person name="Song I."/>
            <person name="Kim S."/>
            <person name="Choi T."/>
            <person name="Kim D."/>
            <person name="Ryu S."/>
            <person name="Kim W."/>
        </authorList>
    </citation>
    <scope>NUCLEOTIDE SEQUENCE [LARGE SCALE GENOMIC DNA]</scope>
    <source>
        <tissue evidence="2">Muscle</tissue>
    </source>
</reference>
<sequence>MLFRRCRREGGEEDGEGGRETKSRSKSLAKKERRVKGPRGGLGCGGPSSVA</sequence>
<evidence type="ECO:0000313" key="3">
    <source>
        <dbReference type="Proteomes" id="UP000324222"/>
    </source>
</evidence>
<dbReference type="EMBL" id="VSRR010053151">
    <property type="protein sequence ID" value="MPC80145.1"/>
    <property type="molecule type" value="Genomic_DNA"/>
</dbReference>
<feature type="compositionally biased region" description="Gly residues" evidence="1">
    <location>
        <begin position="38"/>
        <end position="51"/>
    </location>
</feature>
<dbReference type="Proteomes" id="UP000324222">
    <property type="component" value="Unassembled WGS sequence"/>
</dbReference>